<dbReference type="EMBL" id="CP022535">
    <property type="protein sequence ID" value="ASP28431.1"/>
    <property type="molecule type" value="Genomic_DNA"/>
</dbReference>
<dbReference type="RefSeq" id="WP_094049156.1">
    <property type="nucleotide sequence ID" value="NZ_CP022535.1"/>
</dbReference>
<dbReference type="GO" id="GO:0005737">
    <property type="term" value="C:cytoplasm"/>
    <property type="evidence" value="ECO:0007669"/>
    <property type="project" value="TreeGrafter"/>
</dbReference>
<gene>
    <name evidence="4" type="ORF">SCORR_v1c06590</name>
</gene>
<feature type="binding site" evidence="2">
    <location>
        <begin position="203"/>
        <end position="206"/>
    </location>
    <ligand>
        <name>substrate</name>
    </ligand>
</feature>
<dbReference type="Gene3D" id="3.60.20.30">
    <property type="entry name" value="(Glycosyl)asparaginase"/>
    <property type="match status" value="1"/>
</dbReference>
<name>A0A222EPZ1_9MOLU</name>
<organism evidence="4 5">
    <name type="scientific">Spiroplasma corruscae</name>
    <dbReference type="NCBI Taxonomy" id="216934"/>
    <lineage>
        <taxon>Bacteria</taxon>
        <taxon>Bacillati</taxon>
        <taxon>Mycoplasmatota</taxon>
        <taxon>Mollicutes</taxon>
        <taxon>Entomoplasmatales</taxon>
        <taxon>Spiroplasmataceae</taxon>
        <taxon>Spiroplasma</taxon>
    </lineage>
</organism>
<feature type="active site" description="Nucleophile" evidence="1">
    <location>
        <position position="152"/>
    </location>
</feature>
<dbReference type="GO" id="GO:0016811">
    <property type="term" value="F:hydrolase activity, acting on carbon-nitrogen (but not peptide) bonds, in linear amides"/>
    <property type="evidence" value="ECO:0007669"/>
    <property type="project" value="UniProtKB-ARBA"/>
</dbReference>
<dbReference type="PANTHER" id="PTHR10188:SF6">
    <property type="entry name" value="N(4)-(BETA-N-ACETYLGLUCOSAMINYL)-L-ASPARAGINASE"/>
    <property type="match status" value="1"/>
</dbReference>
<accession>A0A222EPZ1</accession>
<dbReference type="Pfam" id="PF01112">
    <property type="entry name" value="Asparaginase_2"/>
    <property type="match status" value="1"/>
</dbReference>
<evidence type="ECO:0000313" key="5">
    <source>
        <dbReference type="Proteomes" id="UP000203229"/>
    </source>
</evidence>
<evidence type="ECO:0000256" key="3">
    <source>
        <dbReference type="PIRSR" id="PIRSR600246-3"/>
    </source>
</evidence>
<evidence type="ECO:0000256" key="1">
    <source>
        <dbReference type="PIRSR" id="PIRSR600246-1"/>
    </source>
</evidence>
<dbReference type="CDD" id="cd04513">
    <property type="entry name" value="Glycosylasparaginase"/>
    <property type="match status" value="1"/>
</dbReference>
<evidence type="ECO:0008006" key="6">
    <source>
        <dbReference type="Google" id="ProtNLM"/>
    </source>
</evidence>
<dbReference type="SUPFAM" id="SSF56235">
    <property type="entry name" value="N-terminal nucleophile aminohydrolases (Ntn hydrolases)"/>
    <property type="match status" value="1"/>
</dbReference>
<dbReference type="InterPro" id="IPR029055">
    <property type="entry name" value="Ntn_hydrolases_N"/>
</dbReference>
<feature type="binding site" evidence="2">
    <location>
        <begin position="180"/>
        <end position="183"/>
    </location>
    <ligand>
        <name>substrate</name>
    </ligand>
</feature>
<keyword evidence="5" id="KW-1185">Reference proteome</keyword>
<feature type="site" description="Cleavage; by autolysis" evidence="3">
    <location>
        <begin position="151"/>
        <end position="152"/>
    </location>
</feature>
<dbReference type="PANTHER" id="PTHR10188">
    <property type="entry name" value="L-ASPARAGINASE"/>
    <property type="match status" value="1"/>
</dbReference>
<dbReference type="AlphaFoldDB" id="A0A222EPZ1"/>
<evidence type="ECO:0000256" key="2">
    <source>
        <dbReference type="PIRSR" id="PIRSR600246-2"/>
    </source>
</evidence>
<protein>
    <recommendedName>
        <fullName evidence="6">N(4)-(Beta-N-acetylglucosaminyl)-L-asparaginase</fullName>
    </recommendedName>
</protein>
<dbReference type="InterPro" id="IPR000246">
    <property type="entry name" value="Peptidase_T2"/>
</dbReference>
<evidence type="ECO:0000313" key="4">
    <source>
        <dbReference type="EMBL" id="ASP28431.1"/>
    </source>
</evidence>
<sequence>MKYAFIGTWRMAYESIRDNISLLKKGDPKGDALVRAISYIEDFPYFKSVGYGGLPNENCEVELDAGFMNGNTYQVGAIAGVKNVKNPIKLARELSYSKFNSFLVGNGAEEYARDNGFEMKDMLSGRAIQHYDLKLKKMKENPNLSPYDGHDTVGMVSLDVDNNMFVGTSTSGLFMKKRGRVGDSPIAGSGFYCVSNIGGATATGLGEDIFKGCLSFQVVEKMRSGVSVKDAPQLVIKEFNDTLNKYNGSCGAISIVALDKDGNWGVGTNCEFSFAVGNHSQEVKIYLANPSDDLSKIDITIPSKEWLENYDKKRREKIE</sequence>
<dbReference type="Proteomes" id="UP000203229">
    <property type="component" value="Chromosome"/>
</dbReference>
<dbReference type="OrthoDB" id="9780217at2"/>
<reference evidence="4 5" key="1">
    <citation type="submission" date="2017-07" db="EMBL/GenBank/DDBJ databases">
        <title>Complete genome sequence of Spiroplasma corruscae EC-1 (DSM 19793).</title>
        <authorList>
            <person name="Tsai Y.-M."/>
            <person name="Lo W.-S."/>
            <person name="Kuo C.-H."/>
        </authorList>
    </citation>
    <scope>NUCLEOTIDE SEQUENCE [LARGE SCALE GENOMIC DNA]</scope>
    <source>
        <strain evidence="4 5">EC-1</strain>
    </source>
</reference>
<proteinExistence type="predicted"/>
<dbReference type="KEGG" id="scou:SCORR_v1c06590"/>